<dbReference type="GO" id="GO:0061630">
    <property type="term" value="F:ubiquitin protein ligase activity"/>
    <property type="evidence" value="ECO:0007669"/>
    <property type="project" value="UniProtKB-EC"/>
</dbReference>
<dbReference type="Gene3D" id="3.90.1750.10">
    <property type="entry name" value="Hect, E3 ligase catalytic domains"/>
    <property type="match status" value="1"/>
</dbReference>
<feature type="domain" description="HECT" evidence="7">
    <location>
        <begin position="631"/>
        <end position="939"/>
    </location>
</feature>
<dbReference type="Proteomes" id="UP001165065">
    <property type="component" value="Unassembled WGS sequence"/>
</dbReference>
<feature type="compositionally biased region" description="Basic and acidic residues" evidence="6">
    <location>
        <begin position="1"/>
        <end position="12"/>
    </location>
</feature>
<dbReference type="GO" id="GO:0006511">
    <property type="term" value="P:ubiquitin-dependent protein catabolic process"/>
    <property type="evidence" value="ECO:0007669"/>
    <property type="project" value="TreeGrafter"/>
</dbReference>
<reference evidence="9" key="1">
    <citation type="journal article" date="2023" name="Commun. Biol.">
        <title>Genome analysis of Parmales, the sister group of diatoms, reveals the evolutionary specialization of diatoms from phago-mixotrophs to photoautotrophs.</title>
        <authorList>
            <person name="Ban H."/>
            <person name="Sato S."/>
            <person name="Yoshikawa S."/>
            <person name="Yamada K."/>
            <person name="Nakamura Y."/>
            <person name="Ichinomiya M."/>
            <person name="Sato N."/>
            <person name="Blanc-Mathieu R."/>
            <person name="Endo H."/>
            <person name="Kuwata A."/>
            <person name="Ogata H."/>
        </authorList>
    </citation>
    <scope>NUCLEOTIDE SEQUENCE [LARGE SCALE GENOMIC DNA]</scope>
</reference>
<dbReference type="GO" id="GO:0000209">
    <property type="term" value="P:protein polyubiquitination"/>
    <property type="evidence" value="ECO:0007669"/>
    <property type="project" value="InterPro"/>
</dbReference>
<proteinExistence type="predicted"/>
<comment type="catalytic activity">
    <reaction evidence="1">
        <text>S-ubiquitinyl-[E2 ubiquitin-conjugating enzyme]-L-cysteine + [acceptor protein]-L-lysine = [E2 ubiquitin-conjugating enzyme]-L-cysteine + N(6)-ubiquitinyl-[acceptor protein]-L-lysine.</text>
        <dbReference type="EC" id="2.3.2.26"/>
    </reaction>
</comment>
<dbReference type="Gene3D" id="3.30.2410.10">
    <property type="entry name" value="Hect, E3 ligase catalytic domain"/>
    <property type="match status" value="1"/>
</dbReference>
<keyword evidence="4 5" id="KW-0833">Ubl conjugation pathway</keyword>
<dbReference type="OrthoDB" id="8068875at2759"/>
<dbReference type="SMART" id="SM00119">
    <property type="entry name" value="HECTc"/>
    <property type="match status" value="1"/>
</dbReference>
<evidence type="ECO:0000313" key="9">
    <source>
        <dbReference type="Proteomes" id="UP001165065"/>
    </source>
</evidence>
<dbReference type="InterPro" id="IPR035983">
    <property type="entry name" value="Hect_E3_ubiquitin_ligase"/>
</dbReference>
<comment type="caution">
    <text evidence="8">The sequence shown here is derived from an EMBL/GenBank/DDBJ whole genome shotgun (WGS) entry which is preliminary data.</text>
</comment>
<feature type="region of interest" description="Disordered" evidence="6">
    <location>
        <begin position="300"/>
        <end position="324"/>
    </location>
</feature>
<dbReference type="PANTHER" id="PTHR45700">
    <property type="entry name" value="UBIQUITIN-PROTEIN LIGASE E3C"/>
    <property type="match status" value="1"/>
</dbReference>
<dbReference type="EMBL" id="BRYA01000368">
    <property type="protein sequence ID" value="GMI48000.1"/>
    <property type="molecule type" value="Genomic_DNA"/>
</dbReference>
<gene>
    <name evidence="8" type="ORF">TrCOL_g636</name>
</gene>
<feature type="compositionally biased region" description="Basic residues" evidence="6">
    <location>
        <begin position="13"/>
        <end position="22"/>
    </location>
</feature>
<keyword evidence="3" id="KW-0808">Transferase</keyword>
<dbReference type="Pfam" id="PF00632">
    <property type="entry name" value="HECT"/>
    <property type="match status" value="1"/>
</dbReference>
<evidence type="ECO:0000259" key="7">
    <source>
        <dbReference type="PROSITE" id="PS50237"/>
    </source>
</evidence>
<dbReference type="PANTHER" id="PTHR45700:SF2">
    <property type="entry name" value="UBIQUITIN-PROTEIN LIGASE E3C"/>
    <property type="match status" value="1"/>
</dbReference>
<dbReference type="Gene3D" id="3.30.2160.10">
    <property type="entry name" value="Hect, E3 ligase catalytic domain"/>
    <property type="match status" value="1"/>
</dbReference>
<evidence type="ECO:0000256" key="2">
    <source>
        <dbReference type="ARBA" id="ARBA00012485"/>
    </source>
</evidence>
<feature type="compositionally biased region" description="Acidic residues" evidence="6">
    <location>
        <begin position="311"/>
        <end position="324"/>
    </location>
</feature>
<dbReference type="InterPro" id="IPR044611">
    <property type="entry name" value="E3A/B/C-like"/>
</dbReference>
<feature type="region of interest" description="Disordered" evidence="6">
    <location>
        <begin position="1"/>
        <end position="48"/>
    </location>
</feature>
<evidence type="ECO:0000313" key="8">
    <source>
        <dbReference type="EMBL" id="GMI48000.1"/>
    </source>
</evidence>
<dbReference type="AlphaFoldDB" id="A0A9W7GPV5"/>
<name>A0A9W7GPV5_9STRA</name>
<organism evidence="8 9">
    <name type="scientific">Triparma columacea</name>
    <dbReference type="NCBI Taxonomy" id="722753"/>
    <lineage>
        <taxon>Eukaryota</taxon>
        <taxon>Sar</taxon>
        <taxon>Stramenopiles</taxon>
        <taxon>Ochrophyta</taxon>
        <taxon>Bolidophyceae</taxon>
        <taxon>Parmales</taxon>
        <taxon>Triparmaceae</taxon>
        <taxon>Triparma</taxon>
    </lineage>
</organism>
<evidence type="ECO:0000256" key="5">
    <source>
        <dbReference type="PROSITE-ProRule" id="PRU00104"/>
    </source>
</evidence>
<dbReference type="InterPro" id="IPR000569">
    <property type="entry name" value="HECT_dom"/>
</dbReference>
<evidence type="ECO:0000256" key="3">
    <source>
        <dbReference type="ARBA" id="ARBA00022679"/>
    </source>
</evidence>
<dbReference type="PROSITE" id="PS50237">
    <property type="entry name" value="HECT"/>
    <property type="match status" value="1"/>
</dbReference>
<evidence type="ECO:0000256" key="6">
    <source>
        <dbReference type="SAM" id="MobiDB-lite"/>
    </source>
</evidence>
<comment type="caution">
    <text evidence="5">Lacks conserved residue(s) required for the propagation of feature annotation.</text>
</comment>
<dbReference type="EC" id="2.3.2.26" evidence="2"/>
<evidence type="ECO:0000256" key="1">
    <source>
        <dbReference type="ARBA" id="ARBA00000885"/>
    </source>
</evidence>
<sequence length="939" mass="104227">MFSGDIRSERRPRAPPRSRRKGGSSGSTSTRSDALRLAKEGREKRARVNKENTAALTIQRIARGCMERGRVRGFLVDCAKGESRGSIGVEGRGWIWGRYKEFLRDDKAPLDLEGVAQYGRNTVAYLVRLLAAQGKFEVIEGMITVPGRVGNVVLEEVKGLGMEVILNQRGGSREGRTVASYPLPEASCVTEWIIGLSKCIGKHRDRGGAKALGLILEYDGLEDVGERNWGRMMEAIGLKEGIFEADEREELDFCSSGGLLTSRQVSNFVKVSLGKYGSGVMWSRVAEWMIASGVGYDDRAGNEDVTMGGEGSDEEDEGVESMQVDDETELKGGYPGVEELKGEIMKEDRRTVGEMGEEVKEALSEIKRVEKGVENIVRAAEERGDKGGGLLGKVALTFVTPIIYSNEGGGLGQIVTMRALNFLAFDGGKLDKLWGSESVEGRVAWCIAWEYGSRGKRDIDIKDYMPAGVGVEGVVDVLGRGLKEAYLKKGIKGDLEGRMMVTGQKVWSGIWERAARTRGVCDVRRFVWADIRATGVDSDGLRGEMETEDGGEYLGMFKSAKTGRILKDVPFAMEFEERYGMWCALVKQAKSITHAFSGIMDDGGFSAPSYVQIKVRRERLLEDSFEELWKLGGDLRKKLQVGFINEHGLEEAGIDGGGVFREYLEALIEEGFLKKGYFKGTDKETLLPKEMERGGGEVMEFLGRILGKAVYENVLVEPRFSRVFLKKMLGRSNGVEDMKFWDEEVEGNMRKLRDLKEEEFYDLGLTFEVSSRTDSRGRYLGPDPQMVPLLPNGQNTPVTKSNVLQYIYLLSHHKMNVELHQATSGFLKGFREIIPENWIAMFSPDELQTVIGGEEGPINIPDLKAATVYGSGYHLSQPYVRDLWDILENEFTAEEQRNFARFQTSVGRRPIRGWESLEPRPAIQQVHVGEGGGGAGEVS</sequence>
<evidence type="ECO:0000256" key="4">
    <source>
        <dbReference type="ARBA" id="ARBA00022786"/>
    </source>
</evidence>
<accession>A0A9W7GPV5</accession>
<protein>
    <recommendedName>
        <fullName evidence="2">HECT-type E3 ubiquitin transferase</fullName>
        <ecNumber evidence="2">2.3.2.26</ecNumber>
    </recommendedName>
</protein>
<dbReference type="SUPFAM" id="SSF56204">
    <property type="entry name" value="Hect, E3 ligase catalytic domain"/>
    <property type="match status" value="1"/>
</dbReference>
<keyword evidence="9" id="KW-1185">Reference proteome</keyword>
<feature type="compositionally biased region" description="Basic and acidic residues" evidence="6">
    <location>
        <begin position="33"/>
        <end position="48"/>
    </location>
</feature>